<protein>
    <recommendedName>
        <fullName evidence="3">DUF4177 domain-containing protein</fullName>
    </recommendedName>
</protein>
<comment type="caution">
    <text evidence="1">The sequence shown here is derived from an EMBL/GenBank/DDBJ whole genome shotgun (WGS) entry which is preliminary data.</text>
</comment>
<reference evidence="1 2" key="1">
    <citation type="submission" date="2024-10" db="EMBL/GenBank/DDBJ databases">
        <title>The Natural Products Discovery Center: Release of the First 8490 Sequenced Strains for Exploring Actinobacteria Biosynthetic Diversity.</title>
        <authorList>
            <person name="Kalkreuter E."/>
            <person name="Kautsar S.A."/>
            <person name="Yang D."/>
            <person name="Bader C.D."/>
            <person name="Teijaro C.N."/>
            <person name="Fluegel L."/>
            <person name="Davis C.M."/>
            <person name="Simpson J.R."/>
            <person name="Lauterbach L."/>
            <person name="Steele A.D."/>
            <person name="Gui C."/>
            <person name="Meng S."/>
            <person name="Li G."/>
            <person name="Viehrig K."/>
            <person name="Ye F."/>
            <person name="Su P."/>
            <person name="Kiefer A.F."/>
            <person name="Nichols A."/>
            <person name="Cepeda A.J."/>
            <person name="Yan W."/>
            <person name="Fan B."/>
            <person name="Jiang Y."/>
            <person name="Adhikari A."/>
            <person name="Zheng C.-J."/>
            <person name="Schuster L."/>
            <person name="Cowan T.M."/>
            <person name="Smanski M.J."/>
            <person name="Chevrette M.G."/>
            <person name="De Carvalho L.P.S."/>
            <person name="Shen B."/>
        </authorList>
    </citation>
    <scope>NUCLEOTIDE SEQUENCE [LARGE SCALE GENOMIC DNA]</scope>
    <source>
        <strain evidence="1 2">NPDC049639</strain>
    </source>
</reference>
<evidence type="ECO:0000313" key="1">
    <source>
        <dbReference type="EMBL" id="MFI7586278.1"/>
    </source>
</evidence>
<organism evidence="1 2">
    <name type="scientific">Spongisporangium articulatum</name>
    <dbReference type="NCBI Taxonomy" id="3362603"/>
    <lineage>
        <taxon>Bacteria</taxon>
        <taxon>Bacillati</taxon>
        <taxon>Actinomycetota</taxon>
        <taxon>Actinomycetes</taxon>
        <taxon>Kineosporiales</taxon>
        <taxon>Kineosporiaceae</taxon>
        <taxon>Spongisporangium</taxon>
    </lineage>
</organism>
<accession>A0ABW8AJE7</accession>
<dbReference type="RefSeq" id="WP_398275640.1">
    <property type="nucleotide sequence ID" value="NZ_JBITLV010000001.1"/>
</dbReference>
<proteinExistence type="predicted"/>
<gene>
    <name evidence="1" type="ORF">ACIB24_04320</name>
</gene>
<dbReference type="EMBL" id="JBITLV010000001">
    <property type="protein sequence ID" value="MFI7586278.1"/>
    <property type="molecule type" value="Genomic_DNA"/>
</dbReference>
<keyword evidence="2" id="KW-1185">Reference proteome</keyword>
<name>A0ABW8AJE7_9ACTN</name>
<evidence type="ECO:0008006" key="3">
    <source>
        <dbReference type="Google" id="ProtNLM"/>
    </source>
</evidence>
<evidence type="ECO:0000313" key="2">
    <source>
        <dbReference type="Proteomes" id="UP001612915"/>
    </source>
</evidence>
<sequence>MTKWEYATPALIVHNTQAILNQWGEDGWELVTVVTGPTGGLVAYLKRPVA</sequence>
<dbReference type="Proteomes" id="UP001612915">
    <property type="component" value="Unassembled WGS sequence"/>
</dbReference>